<feature type="domain" description="MADF" evidence="2">
    <location>
        <begin position="6"/>
        <end position="108"/>
    </location>
</feature>
<dbReference type="SMART" id="SM00595">
    <property type="entry name" value="MADF"/>
    <property type="match status" value="1"/>
</dbReference>
<dbReference type="Pfam" id="PF10545">
    <property type="entry name" value="MADF_DNA_bdg"/>
    <property type="match status" value="1"/>
</dbReference>
<dbReference type="STRING" id="151549.A0A4C1YB27"/>
<comment type="subcellular location">
    <subcellularLocation>
        <location evidence="1">Nucleus</location>
    </subcellularLocation>
</comment>
<dbReference type="Proteomes" id="UP000299102">
    <property type="component" value="Unassembled WGS sequence"/>
</dbReference>
<evidence type="ECO:0000313" key="5">
    <source>
        <dbReference type="Proteomes" id="UP000299102"/>
    </source>
</evidence>
<dbReference type="PROSITE" id="PS51029">
    <property type="entry name" value="MADF"/>
    <property type="match status" value="1"/>
</dbReference>
<dbReference type="Pfam" id="PF02944">
    <property type="entry name" value="BESS"/>
    <property type="match status" value="1"/>
</dbReference>
<accession>A0A4C1YB27</accession>
<evidence type="ECO:0000259" key="2">
    <source>
        <dbReference type="PROSITE" id="PS51029"/>
    </source>
</evidence>
<gene>
    <name evidence="4" type="ORF">EVAR_33130_1</name>
</gene>
<dbReference type="InterPro" id="IPR006578">
    <property type="entry name" value="MADF-dom"/>
</dbReference>
<evidence type="ECO:0000256" key="1">
    <source>
        <dbReference type="PROSITE-ProRule" id="PRU00371"/>
    </source>
</evidence>
<evidence type="ECO:0000259" key="3">
    <source>
        <dbReference type="PROSITE" id="PS51031"/>
    </source>
</evidence>
<dbReference type="InterPro" id="IPR039353">
    <property type="entry name" value="TF_Adf1"/>
</dbReference>
<dbReference type="InterPro" id="IPR004210">
    <property type="entry name" value="BESS_motif"/>
</dbReference>
<organism evidence="4 5">
    <name type="scientific">Eumeta variegata</name>
    <name type="common">Bagworm moth</name>
    <name type="synonym">Eumeta japonica</name>
    <dbReference type="NCBI Taxonomy" id="151549"/>
    <lineage>
        <taxon>Eukaryota</taxon>
        <taxon>Metazoa</taxon>
        <taxon>Ecdysozoa</taxon>
        <taxon>Arthropoda</taxon>
        <taxon>Hexapoda</taxon>
        <taxon>Insecta</taxon>
        <taxon>Pterygota</taxon>
        <taxon>Neoptera</taxon>
        <taxon>Endopterygota</taxon>
        <taxon>Lepidoptera</taxon>
        <taxon>Glossata</taxon>
        <taxon>Ditrysia</taxon>
        <taxon>Tineoidea</taxon>
        <taxon>Psychidae</taxon>
        <taxon>Oiketicinae</taxon>
        <taxon>Eumeta</taxon>
    </lineage>
</organism>
<keyword evidence="1" id="KW-0539">Nucleus</keyword>
<proteinExistence type="predicted"/>
<comment type="caution">
    <text evidence="4">The sequence shown here is derived from an EMBL/GenBank/DDBJ whole genome shotgun (WGS) entry which is preliminary data.</text>
</comment>
<evidence type="ECO:0000313" key="4">
    <source>
        <dbReference type="EMBL" id="GBP71717.1"/>
    </source>
</evidence>
<dbReference type="EMBL" id="BGZK01001118">
    <property type="protein sequence ID" value="GBP71717.1"/>
    <property type="molecule type" value="Genomic_DNA"/>
</dbReference>
<name>A0A4C1YB27_EUMVA</name>
<dbReference type="OrthoDB" id="7442800at2759"/>
<protein>
    <recommendedName>
        <fullName evidence="6">MADF domain-containing protein</fullName>
    </recommendedName>
</protein>
<feature type="domain" description="BESS" evidence="3">
    <location>
        <begin position="184"/>
        <end position="223"/>
    </location>
</feature>
<dbReference type="PANTHER" id="PTHR12243">
    <property type="entry name" value="MADF DOMAIN TRANSCRIPTION FACTOR"/>
    <property type="match status" value="1"/>
</dbReference>
<dbReference type="AlphaFoldDB" id="A0A4C1YB27"/>
<dbReference type="PROSITE" id="PS51031">
    <property type="entry name" value="BESS"/>
    <property type="match status" value="1"/>
</dbReference>
<sequence length="240" mass="28159">MDLSKKMIKLVQARPAIWDKECVDYRDRTARDAAWGEIYRTLEPEYDSLDTATQTHIRQQITKKWYNIRDAYVKYLKNDKYSGSSSSRNRRRPYIYHELMKFLDPAFGHADAEDPSYSRMVTEDSNMSENDSNLLNSVFVDIDEKSNEASANTSKKSRTICTEDEAVVEQSLVNVLASFMQKEENEDLAFFKSILPCVTRLSEDSKFEFRIRVMKLLKDLRKKDEEGVKLKCEYLDEEFM</sequence>
<evidence type="ECO:0008006" key="6">
    <source>
        <dbReference type="Google" id="ProtNLM"/>
    </source>
</evidence>
<reference evidence="4 5" key="1">
    <citation type="journal article" date="2019" name="Commun. Biol.">
        <title>The bagworm genome reveals a unique fibroin gene that provides high tensile strength.</title>
        <authorList>
            <person name="Kono N."/>
            <person name="Nakamura H."/>
            <person name="Ohtoshi R."/>
            <person name="Tomita M."/>
            <person name="Numata K."/>
            <person name="Arakawa K."/>
        </authorList>
    </citation>
    <scope>NUCLEOTIDE SEQUENCE [LARGE SCALE GENOMIC DNA]</scope>
</reference>
<keyword evidence="5" id="KW-1185">Reference proteome</keyword>
<dbReference type="GO" id="GO:0003677">
    <property type="term" value="F:DNA binding"/>
    <property type="evidence" value="ECO:0007669"/>
    <property type="project" value="InterPro"/>
</dbReference>
<dbReference type="GO" id="GO:0005634">
    <property type="term" value="C:nucleus"/>
    <property type="evidence" value="ECO:0007669"/>
    <property type="project" value="UniProtKB-SubCell"/>
</dbReference>
<dbReference type="PANTHER" id="PTHR12243:SF67">
    <property type="entry name" value="COREPRESSOR OF PANGOLIN, ISOFORM A-RELATED"/>
    <property type="match status" value="1"/>
</dbReference>